<keyword evidence="14" id="KW-1185">Reference proteome</keyword>
<keyword evidence="3" id="KW-0964">Secreted</keyword>
<dbReference type="PANTHER" id="PTHR31297">
    <property type="entry name" value="GLUCAN ENDO-1,6-BETA-GLUCOSIDASE B"/>
    <property type="match status" value="1"/>
</dbReference>
<proteinExistence type="inferred from homology"/>
<dbReference type="EMBL" id="KV454001">
    <property type="protein sequence ID" value="ODQ49327.1"/>
    <property type="molecule type" value="Genomic_DNA"/>
</dbReference>
<evidence type="ECO:0000256" key="6">
    <source>
        <dbReference type="ARBA" id="ARBA00023295"/>
    </source>
</evidence>
<evidence type="ECO:0000256" key="1">
    <source>
        <dbReference type="ARBA" id="ARBA00004613"/>
    </source>
</evidence>
<dbReference type="AlphaFoldDB" id="A0A1E3NT47"/>
<dbReference type="STRING" id="763406.A0A1E3NT47"/>
<dbReference type="GO" id="GO:0009251">
    <property type="term" value="P:glucan catabolic process"/>
    <property type="evidence" value="ECO:0007669"/>
    <property type="project" value="TreeGrafter"/>
</dbReference>
<dbReference type="RefSeq" id="XP_019020440.1">
    <property type="nucleotide sequence ID" value="XM_019160536.1"/>
</dbReference>
<evidence type="ECO:0000256" key="3">
    <source>
        <dbReference type="ARBA" id="ARBA00022525"/>
    </source>
</evidence>
<evidence type="ECO:0000256" key="2">
    <source>
        <dbReference type="ARBA" id="ARBA00005641"/>
    </source>
</evidence>
<dbReference type="InterPro" id="IPR017853">
    <property type="entry name" value="GH"/>
</dbReference>
<evidence type="ECO:0000256" key="11">
    <source>
        <dbReference type="ARBA" id="ARBA00073255"/>
    </source>
</evidence>
<keyword evidence="4 12" id="KW-0732">Signal</keyword>
<reference evidence="13 14" key="1">
    <citation type="journal article" date="2016" name="Proc. Natl. Acad. Sci. U.S.A.">
        <title>Comparative genomics of biotechnologically important yeasts.</title>
        <authorList>
            <person name="Riley R."/>
            <person name="Haridas S."/>
            <person name="Wolfe K.H."/>
            <person name="Lopes M.R."/>
            <person name="Hittinger C.T."/>
            <person name="Goeker M."/>
            <person name="Salamov A.A."/>
            <person name="Wisecaver J.H."/>
            <person name="Long T.M."/>
            <person name="Calvey C.H."/>
            <person name="Aerts A.L."/>
            <person name="Barry K.W."/>
            <person name="Choi C."/>
            <person name="Clum A."/>
            <person name="Coughlan A.Y."/>
            <person name="Deshpande S."/>
            <person name="Douglass A.P."/>
            <person name="Hanson S.J."/>
            <person name="Klenk H.-P."/>
            <person name="LaButti K.M."/>
            <person name="Lapidus A."/>
            <person name="Lindquist E.A."/>
            <person name="Lipzen A.M."/>
            <person name="Meier-Kolthoff J.P."/>
            <person name="Ohm R.A."/>
            <person name="Otillar R.P."/>
            <person name="Pangilinan J.L."/>
            <person name="Peng Y."/>
            <person name="Rokas A."/>
            <person name="Rosa C.A."/>
            <person name="Scheuner C."/>
            <person name="Sibirny A.A."/>
            <person name="Slot J.C."/>
            <person name="Stielow J.B."/>
            <person name="Sun H."/>
            <person name="Kurtzman C.P."/>
            <person name="Blackwell M."/>
            <person name="Grigoriev I.V."/>
            <person name="Jeffries T.W."/>
        </authorList>
    </citation>
    <scope>NUCLEOTIDE SEQUENCE [LARGE SCALE GENOMIC DNA]</scope>
    <source>
        <strain evidence="13 14">NRRL Y-2026</strain>
    </source>
</reference>
<keyword evidence="6" id="KW-0326">Glycosidase</keyword>
<protein>
    <recommendedName>
        <fullName evidence="11">Glucan 1,3-beta-glucosidase</fullName>
        <ecNumber evidence="9">3.2.1.58</ecNumber>
    </recommendedName>
    <alternativeName>
        <fullName evidence="10">Exo-1,3-beta-glucanase</fullName>
    </alternativeName>
</protein>
<evidence type="ECO:0000256" key="8">
    <source>
        <dbReference type="ARBA" id="ARBA00036824"/>
    </source>
</evidence>
<dbReference type="GO" id="GO:0005576">
    <property type="term" value="C:extracellular region"/>
    <property type="evidence" value="ECO:0007669"/>
    <property type="project" value="UniProtKB-SubCell"/>
</dbReference>
<keyword evidence="5" id="KW-0378">Hydrolase</keyword>
<gene>
    <name evidence="13" type="ORF">PICMEDRAFT_14793</name>
</gene>
<name>A0A1E3NT47_9ASCO</name>
<dbReference type="GO" id="GO:0071555">
    <property type="term" value="P:cell wall organization"/>
    <property type="evidence" value="ECO:0007669"/>
    <property type="project" value="UniProtKB-KW"/>
</dbReference>
<evidence type="ECO:0000256" key="7">
    <source>
        <dbReference type="ARBA" id="ARBA00023316"/>
    </source>
</evidence>
<sequence length="431" mass="49328">MKLSSLITLAAGFVSVAAALPVKLQKRNSRWDYESNALYGVNIGGWLVLEPYITPSLFEAFGGDDSTKPVDEYHFCKAYGPDQASQVLQNHWSTFITEQDFEEMACYGLNFVRIPIGYWAFQTLEGDPYVQGQVDYLDQALGWCQKHNLKAWIDLHGVPGSQNGFDNSGLRDEIDWQTTEGYVQVTTSVLSQIAQKYSGADYNDVVIGIELVNEPLGPALNVDELVDYYNDGYQIVRNEGDVPVIIHDAFIQFNHYWDNVLNTQIDPSVWDVILDHHHYQIFSVGELQRSTDDHVSFACNIGWQESGEYHSTLCGEWTAALTDCAKWLNGMARGARYDATYDNSQAVGSCENLYVANYDYFTNEEVRSKYRKYVEAQMDAYTFGKMNGWVFWCWKTENLIEWDFKQLVSLNIIPQPLTAREYWDQCGYIKY</sequence>
<dbReference type="GeneID" id="30177223"/>
<evidence type="ECO:0000256" key="12">
    <source>
        <dbReference type="SAM" id="SignalP"/>
    </source>
</evidence>
<keyword evidence="7" id="KW-0961">Cell wall biogenesis/degradation</keyword>
<dbReference type="GO" id="GO:0004338">
    <property type="term" value="F:glucan exo-1,3-beta-glucosidase activity"/>
    <property type="evidence" value="ECO:0007669"/>
    <property type="project" value="UniProtKB-EC"/>
</dbReference>
<dbReference type="Proteomes" id="UP000094455">
    <property type="component" value="Unassembled WGS sequence"/>
</dbReference>
<dbReference type="OrthoDB" id="62120at2759"/>
<comment type="similarity">
    <text evidence="2">Belongs to the glycosyl hydrolase 5 (cellulase A) family.</text>
</comment>
<accession>A0A1E3NT47</accession>
<dbReference type="PROSITE" id="PS00659">
    <property type="entry name" value="GLYCOSYL_HYDROL_F5"/>
    <property type="match status" value="1"/>
</dbReference>
<evidence type="ECO:0000313" key="13">
    <source>
        <dbReference type="EMBL" id="ODQ49327.1"/>
    </source>
</evidence>
<dbReference type="Gene3D" id="3.20.20.80">
    <property type="entry name" value="Glycosidases"/>
    <property type="match status" value="1"/>
</dbReference>
<feature type="chain" id="PRO_5009133506" description="Glucan 1,3-beta-glucosidase" evidence="12">
    <location>
        <begin position="20"/>
        <end position="431"/>
    </location>
</feature>
<dbReference type="EC" id="3.2.1.58" evidence="9"/>
<feature type="signal peptide" evidence="12">
    <location>
        <begin position="1"/>
        <end position="19"/>
    </location>
</feature>
<dbReference type="SUPFAM" id="SSF51445">
    <property type="entry name" value="(Trans)glycosidases"/>
    <property type="match status" value="1"/>
</dbReference>
<organism evidence="13 14">
    <name type="scientific">Pichia membranifaciens NRRL Y-2026</name>
    <dbReference type="NCBI Taxonomy" id="763406"/>
    <lineage>
        <taxon>Eukaryota</taxon>
        <taxon>Fungi</taxon>
        <taxon>Dikarya</taxon>
        <taxon>Ascomycota</taxon>
        <taxon>Saccharomycotina</taxon>
        <taxon>Pichiomycetes</taxon>
        <taxon>Pichiales</taxon>
        <taxon>Pichiaceae</taxon>
        <taxon>Pichia</taxon>
    </lineage>
</organism>
<dbReference type="InterPro" id="IPR050386">
    <property type="entry name" value="Glycosyl_hydrolase_5"/>
</dbReference>
<comment type="catalytic activity">
    <reaction evidence="8">
        <text>Successive hydrolysis of beta-D-glucose units from the non-reducing ends of (1-&gt;3)-beta-D-glucans, releasing alpha-glucose.</text>
        <dbReference type="EC" id="3.2.1.58"/>
    </reaction>
</comment>
<evidence type="ECO:0000256" key="5">
    <source>
        <dbReference type="ARBA" id="ARBA00022801"/>
    </source>
</evidence>
<dbReference type="InterPro" id="IPR018087">
    <property type="entry name" value="Glyco_hydro_5_CS"/>
</dbReference>
<comment type="subcellular location">
    <subcellularLocation>
        <location evidence="1">Secreted</location>
    </subcellularLocation>
</comment>
<evidence type="ECO:0000313" key="14">
    <source>
        <dbReference type="Proteomes" id="UP000094455"/>
    </source>
</evidence>
<dbReference type="PANTHER" id="PTHR31297:SF1">
    <property type="entry name" value="GLUCAN 1,3-BETA-GLUCOSIDASE I_II-RELATED"/>
    <property type="match status" value="1"/>
</dbReference>
<dbReference type="GO" id="GO:0009986">
    <property type="term" value="C:cell surface"/>
    <property type="evidence" value="ECO:0007669"/>
    <property type="project" value="TreeGrafter"/>
</dbReference>
<evidence type="ECO:0000256" key="9">
    <source>
        <dbReference type="ARBA" id="ARBA00038929"/>
    </source>
</evidence>
<dbReference type="FunFam" id="3.20.20.80:FF:000033">
    <property type="entry name" value="Glucan 1,3-beta-glucosidase A"/>
    <property type="match status" value="1"/>
</dbReference>
<evidence type="ECO:0000256" key="10">
    <source>
        <dbReference type="ARBA" id="ARBA00041761"/>
    </source>
</evidence>
<evidence type="ECO:0000256" key="4">
    <source>
        <dbReference type="ARBA" id="ARBA00022729"/>
    </source>
</evidence>